<gene>
    <name evidence="1" type="ORF">BSI_17750</name>
</gene>
<comment type="caution">
    <text evidence="1">The sequence shown here is derived from an EMBL/GenBank/DDBJ whole genome shotgun (WGS) entry which is preliminary data.</text>
</comment>
<name>A0A9W5LIN6_9BACI</name>
<dbReference type="Proteomes" id="UP000011182">
    <property type="component" value="Unassembled WGS sequence"/>
</dbReference>
<keyword evidence="2" id="KW-1185">Reference proteome</keyword>
<proteinExistence type="predicted"/>
<evidence type="ECO:0000313" key="2">
    <source>
        <dbReference type="Proteomes" id="UP000011182"/>
    </source>
</evidence>
<protein>
    <submittedName>
        <fullName evidence="1">Uncharacterized protein</fullName>
    </submittedName>
</protein>
<dbReference type="EMBL" id="AMXN01000003">
    <property type="protein sequence ID" value="ELS61404.1"/>
    <property type="molecule type" value="Genomic_DNA"/>
</dbReference>
<organism evidence="1 2">
    <name type="scientific">Bacillus inaquosorum KCTC 13429</name>
    <dbReference type="NCBI Taxonomy" id="1236548"/>
    <lineage>
        <taxon>Bacteria</taxon>
        <taxon>Bacillati</taxon>
        <taxon>Bacillota</taxon>
        <taxon>Bacilli</taxon>
        <taxon>Bacillales</taxon>
        <taxon>Bacillaceae</taxon>
        <taxon>Bacillus</taxon>
    </lineage>
</organism>
<sequence>MEKKRDFQKMLKNICLVKSQELYDIISDAALEAQQSVKPVKTI</sequence>
<evidence type="ECO:0000313" key="1">
    <source>
        <dbReference type="EMBL" id="ELS61404.1"/>
    </source>
</evidence>
<reference evidence="1 2" key="1">
    <citation type="journal article" date="2014" name="Syst. Appl. Microbiol.">
        <title>Genomic insights into the taxonomic status of the three subspecies of Bacillus subtilis.</title>
        <authorList>
            <person name="Yi H."/>
            <person name="Chun J."/>
            <person name="Cha C.J."/>
        </authorList>
    </citation>
    <scope>NUCLEOTIDE SEQUENCE [LARGE SCALE GENOMIC DNA]</scope>
    <source>
        <strain evidence="1 2">KCTC 13429</strain>
    </source>
</reference>
<dbReference type="AlphaFoldDB" id="A0A9W5LIN6"/>
<accession>A0A9W5LIN6</accession>